<dbReference type="NCBIfam" id="TIGR00453">
    <property type="entry name" value="ispD"/>
    <property type="match status" value="1"/>
</dbReference>
<name>I4C899_DESTA</name>
<dbReference type="RefSeq" id="WP_014810927.1">
    <property type="nucleotide sequence ID" value="NC_018025.1"/>
</dbReference>
<dbReference type="UniPathway" id="UPA00056">
    <property type="reaction ID" value="UER00093"/>
</dbReference>
<keyword evidence="5" id="KW-1185">Reference proteome</keyword>
<keyword evidence="1 3" id="KW-0808">Transferase</keyword>
<dbReference type="HOGENOM" id="CLU_061281_2_2_7"/>
<feature type="site" description="Positions MEP for the nucleophilic attack" evidence="3">
    <location>
        <position position="153"/>
    </location>
</feature>
<comment type="similarity">
    <text evidence="3">Belongs to the IspD/TarI cytidylyltransferase family. IspD subfamily.</text>
</comment>
<dbReference type="Proteomes" id="UP000006055">
    <property type="component" value="Chromosome"/>
</dbReference>
<evidence type="ECO:0000256" key="3">
    <source>
        <dbReference type="HAMAP-Rule" id="MF_00108"/>
    </source>
</evidence>
<dbReference type="InterPro" id="IPR001228">
    <property type="entry name" value="IspD"/>
</dbReference>
<dbReference type="STRING" id="706587.Desti_3128"/>
<comment type="pathway">
    <text evidence="3">Isoprenoid biosynthesis; isopentenyl diphosphate biosynthesis via DXP pathway; isopentenyl diphosphate from 1-deoxy-D-xylulose 5-phosphate: step 2/6.</text>
</comment>
<dbReference type="InterPro" id="IPR034683">
    <property type="entry name" value="IspD/TarI"/>
</dbReference>
<proteinExistence type="inferred from homology"/>
<dbReference type="HAMAP" id="MF_00108">
    <property type="entry name" value="IspD"/>
    <property type="match status" value="1"/>
</dbReference>
<dbReference type="InterPro" id="IPR050088">
    <property type="entry name" value="IspD/TarI_cytidylyltransf_bact"/>
</dbReference>
<sequence>MIRAAVITAGGVGRRMGSAVPKQYLHLGGMPMLSRTLRVFDEHPTIDVIVLTVPPGDEASCRKEIIKPFGFKKIRDVVSGGATRQESVWNGLQAVRDSDLVAIHDGVRPLVSHDIITATFNAAEEIGASVACRQIKETVKRKTGDSTIETIPRADLWLAHTPQTFRTAIILEAHKKARESAFEGTDDAVLVERLGFPVKIVQDSEDNIKITTPRDMILAELLLQQP</sequence>
<dbReference type="CDD" id="cd02516">
    <property type="entry name" value="CDP-ME_synthetase"/>
    <property type="match status" value="1"/>
</dbReference>
<feature type="site" description="Transition state stabilizer" evidence="3">
    <location>
        <position position="22"/>
    </location>
</feature>
<comment type="function">
    <text evidence="3">Catalyzes the formation of 4-diphosphocytidyl-2-C-methyl-D-erythritol from CTP and 2-C-methyl-D-erythritol 4-phosphate (MEP).</text>
</comment>
<accession>I4C899</accession>
<dbReference type="AlphaFoldDB" id="I4C899"/>
<reference evidence="5" key="1">
    <citation type="submission" date="2012-06" db="EMBL/GenBank/DDBJ databases">
        <title>Complete sequence of chromosome of Desulfomonile tiedjei DSM 6799.</title>
        <authorList>
            <person name="Lucas S."/>
            <person name="Copeland A."/>
            <person name="Lapidus A."/>
            <person name="Glavina del Rio T."/>
            <person name="Dalin E."/>
            <person name="Tice H."/>
            <person name="Bruce D."/>
            <person name="Goodwin L."/>
            <person name="Pitluck S."/>
            <person name="Peters L."/>
            <person name="Ovchinnikova G."/>
            <person name="Zeytun A."/>
            <person name="Lu M."/>
            <person name="Kyrpides N."/>
            <person name="Mavromatis K."/>
            <person name="Ivanova N."/>
            <person name="Brettin T."/>
            <person name="Detter J.C."/>
            <person name="Han C."/>
            <person name="Larimer F."/>
            <person name="Land M."/>
            <person name="Hauser L."/>
            <person name="Markowitz V."/>
            <person name="Cheng J.-F."/>
            <person name="Hugenholtz P."/>
            <person name="Woyke T."/>
            <person name="Wu D."/>
            <person name="Spring S."/>
            <person name="Schroeder M."/>
            <person name="Brambilla E."/>
            <person name="Klenk H.-P."/>
            <person name="Eisen J.A."/>
        </authorList>
    </citation>
    <scope>NUCLEOTIDE SEQUENCE [LARGE SCALE GENOMIC DNA]</scope>
    <source>
        <strain evidence="5">ATCC 49306 / DSM 6799 / DCB-1</strain>
    </source>
</reference>
<gene>
    <name evidence="3" type="primary">ispD</name>
    <name evidence="4" type="ordered locus">Desti_3128</name>
</gene>
<evidence type="ECO:0000313" key="5">
    <source>
        <dbReference type="Proteomes" id="UP000006055"/>
    </source>
</evidence>
<evidence type="ECO:0000313" key="4">
    <source>
        <dbReference type="EMBL" id="AFM25790.1"/>
    </source>
</evidence>
<dbReference type="GO" id="GO:0050518">
    <property type="term" value="F:2-C-methyl-D-erythritol 4-phosphate cytidylyltransferase activity"/>
    <property type="evidence" value="ECO:0007669"/>
    <property type="project" value="UniProtKB-UniRule"/>
</dbReference>
<dbReference type="PATRIC" id="fig|706587.4.peg.3557"/>
<dbReference type="eggNOG" id="COG1211">
    <property type="taxonomic scope" value="Bacteria"/>
</dbReference>
<dbReference type="GO" id="GO:0019288">
    <property type="term" value="P:isopentenyl diphosphate biosynthetic process, methylerythritol 4-phosphate pathway"/>
    <property type="evidence" value="ECO:0007669"/>
    <property type="project" value="UniProtKB-UniRule"/>
</dbReference>
<dbReference type="FunFam" id="3.90.550.10:FF:000003">
    <property type="entry name" value="2-C-methyl-D-erythritol 4-phosphate cytidylyltransferase"/>
    <property type="match status" value="1"/>
</dbReference>
<organism evidence="4 5">
    <name type="scientific">Desulfomonile tiedjei (strain ATCC 49306 / DSM 6799 / DCB-1)</name>
    <dbReference type="NCBI Taxonomy" id="706587"/>
    <lineage>
        <taxon>Bacteria</taxon>
        <taxon>Pseudomonadati</taxon>
        <taxon>Thermodesulfobacteriota</taxon>
        <taxon>Desulfomonilia</taxon>
        <taxon>Desulfomonilales</taxon>
        <taxon>Desulfomonilaceae</taxon>
        <taxon>Desulfomonile</taxon>
    </lineage>
</organism>
<dbReference type="PANTHER" id="PTHR32125:SF4">
    <property type="entry name" value="2-C-METHYL-D-ERYTHRITOL 4-PHOSPHATE CYTIDYLYLTRANSFERASE, CHLOROPLASTIC"/>
    <property type="match status" value="1"/>
</dbReference>
<dbReference type="EMBL" id="CP003360">
    <property type="protein sequence ID" value="AFM25790.1"/>
    <property type="molecule type" value="Genomic_DNA"/>
</dbReference>
<dbReference type="Gene3D" id="3.90.550.10">
    <property type="entry name" value="Spore Coat Polysaccharide Biosynthesis Protein SpsA, Chain A"/>
    <property type="match status" value="1"/>
</dbReference>
<dbReference type="EC" id="2.7.7.60" evidence="3"/>
<dbReference type="KEGG" id="dti:Desti_3128"/>
<dbReference type="InterPro" id="IPR029044">
    <property type="entry name" value="Nucleotide-diphossugar_trans"/>
</dbReference>
<comment type="catalytic activity">
    <reaction evidence="3">
        <text>2-C-methyl-D-erythritol 4-phosphate + CTP + H(+) = 4-CDP-2-C-methyl-D-erythritol + diphosphate</text>
        <dbReference type="Rhea" id="RHEA:13429"/>
        <dbReference type="ChEBI" id="CHEBI:15378"/>
        <dbReference type="ChEBI" id="CHEBI:33019"/>
        <dbReference type="ChEBI" id="CHEBI:37563"/>
        <dbReference type="ChEBI" id="CHEBI:57823"/>
        <dbReference type="ChEBI" id="CHEBI:58262"/>
        <dbReference type="EC" id="2.7.7.60"/>
    </reaction>
</comment>
<dbReference type="PANTHER" id="PTHR32125">
    <property type="entry name" value="2-C-METHYL-D-ERYTHRITOL 4-PHOSPHATE CYTIDYLYLTRANSFERASE, CHLOROPLASTIC"/>
    <property type="match status" value="1"/>
</dbReference>
<evidence type="ECO:0000256" key="1">
    <source>
        <dbReference type="ARBA" id="ARBA00022679"/>
    </source>
</evidence>
<evidence type="ECO:0000256" key="2">
    <source>
        <dbReference type="ARBA" id="ARBA00022695"/>
    </source>
</evidence>
<dbReference type="SUPFAM" id="SSF53448">
    <property type="entry name" value="Nucleotide-diphospho-sugar transferases"/>
    <property type="match status" value="1"/>
</dbReference>
<feature type="site" description="Positions MEP for the nucleophilic attack" evidence="3">
    <location>
        <position position="209"/>
    </location>
</feature>
<protein>
    <recommendedName>
        <fullName evidence="3">2-C-methyl-D-erythritol 4-phosphate cytidylyltransferase</fullName>
        <ecNumber evidence="3">2.7.7.60</ecNumber>
    </recommendedName>
    <alternativeName>
        <fullName evidence="3">4-diphosphocytidyl-2C-methyl-D-erythritol synthase</fullName>
    </alternativeName>
    <alternativeName>
        <fullName evidence="3">MEP cytidylyltransferase</fullName>
        <shortName evidence="3">MCT</shortName>
    </alternativeName>
</protein>
<dbReference type="Pfam" id="PF01128">
    <property type="entry name" value="IspD"/>
    <property type="match status" value="1"/>
</dbReference>
<feature type="site" description="Transition state stabilizer" evidence="3">
    <location>
        <position position="15"/>
    </location>
</feature>
<dbReference type="OrthoDB" id="9804336at2"/>
<keyword evidence="3" id="KW-0414">Isoprene biosynthesis</keyword>
<keyword evidence="2 3" id="KW-0548">Nucleotidyltransferase</keyword>